<sequence length="88" mass="9633">MHAQQTEPLGHDGGCACSSHGSSWGLWGALLVGTIVAAVIGTWLVWFSFVIQRQHNEADIRAACQRVMPETVDRCVDTVVIQRGGMRR</sequence>
<keyword evidence="1" id="KW-0812">Transmembrane</keyword>
<gene>
    <name evidence="2" type="ORF">NITLEN_30373</name>
</gene>
<evidence type="ECO:0000313" key="2">
    <source>
        <dbReference type="EMBL" id="SPP65459.1"/>
    </source>
</evidence>
<dbReference type="InParanoid" id="A0A330L6G2"/>
<dbReference type="Proteomes" id="UP000248168">
    <property type="component" value="Unassembled WGS sequence"/>
</dbReference>
<accession>A0A330L6G2</accession>
<proteinExistence type="predicted"/>
<evidence type="ECO:0000313" key="3">
    <source>
        <dbReference type="Proteomes" id="UP000248168"/>
    </source>
</evidence>
<dbReference type="EMBL" id="OUNR01000016">
    <property type="protein sequence ID" value="SPP65459.1"/>
    <property type="molecule type" value="Genomic_DNA"/>
</dbReference>
<protein>
    <submittedName>
        <fullName evidence="2">Uncharacterized protein</fullName>
    </submittedName>
</protein>
<keyword evidence="1" id="KW-0472">Membrane</keyword>
<name>A0A330L6G2_9BACT</name>
<dbReference type="RefSeq" id="WP_121989738.1">
    <property type="nucleotide sequence ID" value="NZ_OUNR01000016.1"/>
</dbReference>
<feature type="transmembrane region" description="Helical" evidence="1">
    <location>
        <begin position="26"/>
        <end position="51"/>
    </location>
</feature>
<evidence type="ECO:0000256" key="1">
    <source>
        <dbReference type="SAM" id="Phobius"/>
    </source>
</evidence>
<keyword evidence="1" id="KW-1133">Transmembrane helix</keyword>
<reference evidence="3" key="1">
    <citation type="submission" date="2018-04" db="EMBL/GenBank/DDBJ databases">
        <authorList>
            <person name="Lucker S."/>
            <person name="Sakoula D."/>
        </authorList>
    </citation>
    <scope>NUCLEOTIDE SEQUENCE [LARGE SCALE GENOMIC DNA]</scope>
</reference>
<dbReference type="AlphaFoldDB" id="A0A330L6G2"/>
<keyword evidence="3" id="KW-1185">Reference proteome</keyword>
<organism evidence="2 3">
    <name type="scientific">Nitrospira lenta</name>
    <dbReference type="NCBI Taxonomy" id="1436998"/>
    <lineage>
        <taxon>Bacteria</taxon>
        <taxon>Pseudomonadati</taxon>
        <taxon>Nitrospirota</taxon>
        <taxon>Nitrospiria</taxon>
        <taxon>Nitrospirales</taxon>
        <taxon>Nitrospiraceae</taxon>
        <taxon>Nitrospira</taxon>
    </lineage>
</organism>
<dbReference type="OrthoDB" id="9813607at2"/>